<accession>A0A9Q3ZGK7</accession>
<evidence type="ECO:0000313" key="1">
    <source>
        <dbReference type="EMBL" id="MCE7509564.1"/>
    </source>
</evidence>
<dbReference type="RefSeq" id="WP_233925909.1">
    <property type="nucleotide sequence ID" value="NZ_JAJVKT010000015.1"/>
</dbReference>
<dbReference type="GO" id="GO:0016740">
    <property type="term" value="F:transferase activity"/>
    <property type="evidence" value="ECO:0007669"/>
    <property type="project" value="UniProtKB-KW"/>
</dbReference>
<dbReference type="Gene3D" id="3.10.450.620">
    <property type="entry name" value="JHP933, nucleotidyltransferase-like core domain"/>
    <property type="match status" value="1"/>
</dbReference>
<name>A0A9Q3ZGK7_9GAMM</name>
<keyword evidence="1" id="KW-0808">Transferase</keyword>
<protein>
    <submittedName>
        <fullName evidence="1">Nucleotidyl transferase AbiEii/AbiGii toxin family protein</fullName>
    </submittedName>
</protein>
<dbReference type="Pfam" id="PF08843">
    <property type="entry name" value="AbiEii"/>
    <property type="match status" value="1"/>
</dbReference>
<dbReference type="EMBL" id="JAJVKT010000015">
    <property type="protein sequence ID" value="MCE7509564.1"/>
    <property type="molecule type" value="Genomic_DNA"/>
</dbReference>
<reference evidence="1" key="1">
    <citation type="submission" date="2022-01" db="EMBL/GenBank/DDBJ databases">
        <authorList>
            <person name="Karlyshev A.V."/>
            <person name="Jaspars M."/>
        </authorList>
    </citation>
    <scope>NUCLEOTIDE SEQUENCE</scope>
    <source>
        <strain evidence="1">AGSA3-2</strain>
    </source>
</reference>
<proteinExistence type="predicted"/>
<dbReference type="Proteomes" id="UP001107961">
    <property type="component" value="Unassembled WGS sequence"/>
</dbReference>
<comment type="caution">
    <text evidence="1">The sequence shown here is derived from an EMBL/GenBank/DDBJ whole genome shotgun (WGS) entry which is preliminary data.</text>
</comment>
<keyword evidence="2" id="KW-1185">Reference proteome</keyword>
<dbReference type="AlphaFoldDB" id="A0A9Q3ZGK7"/>
<dbReference type="InterPro" id="IPR014942">
    <property type="entry name" value="AbiEii"/>
</dbReference>
<gene>
    <name evidence="1" type="ORF">LZG35_13015</name>
</gene>
<sequence length="311" mass="34746">MASQSSISMSPDPDVIEEIAAEMGIGSAFVEKDWYSVQALKALAEHESDGFQAIFSGGTSLSKGYGLIQRFSEDLDFRCLALQSGSAGQMRKLRSAYREGILGAVESVDVLMLDRDQVAVASNYVKFELGYPQNHDTSAALRAGLQIEFSFTQPRLEAEVRQVQSFVSYYTETEPEVEILCLPPIETAADKLSALTWRVLKRDRSAHGDDPAMIRHLHDIAALVSVIREDQELFVDVAESSFEGDRQTGKRDTQARFTESIQEAIECLDNDEEYREEYRQFVDAMSYADDDESVDFDSAVEILQEVAALFE</sequence>
<evidence type="ECO:0000313" key="2">
    <source>
        <dbReference type="Proteomes" id="UP001107961"/>
    </source>
</evidence>
<organism evidence="1 2">
    <name type="scientific">Alloalcanivorax xenomutans</name>
    <dbReference type="NCBI Taxonomy" id="1094342"/>
    <lineage>
        <taxon>Bacteria</taxon>
        <taxon>Pseudomonadati</taxon>
        <taxon>Pseudomonadota</taxon>
        <taxon>Gammaproteobacteria</taxon>
        <taxon>Oceanospirillales</taxon>
        <taxon>Alcanivoracaceae</taxon>
        <taxon>Alloalcanivorax</taxon>
    </lineage>
</organism>